<dbReference type="AlphaFoldDB" id="A0A1G5HJG0"/>
<organism evidence="1 2">
    <name type="scientific">Thiohalorhabdus denitrificans</name>
    <dbReference type="NCBI Taxonomy" id="381306"/>
    <lineage>
        <taxon>Bacteria</taxon>
        <taxon>Pseudomonadati</taxon>
        <taxon>Pseudomonadota</taxon>
        <taxon>Gammaproteobacteria</taxon>
        <taxon>Thiohalorhabdales</taxon>
        <taxon>Thiohalorhabdaceae</taxon>
        <taxon>Thiohalorhabdus</taxon>
    </lineage>
</organism>
<keyword evidence="2" id="KW-1185">Reference proteome</keyword>
<gene>
    <name evidence="1" type="ORF">SAMN05661077_2770</name>
</gene>
<dbReference type="STRING" id="381306.AN478_04805"/>
<dbReference type="Pfam" id="PF12694">
    <property type="entry name" value="cpYpsA"/>
    <property type="match status" value="1"/>
</dbReference>
<dbReference type="InterPro" id="IPR024755">
    <property type="entry name" value="cpYpsA"/>
</dbReference>
<proteinExistence type="predicted"/>
<protein>
    <submittedName>
        <fullName evidence="1">Putative molybdenum carrier</fullName>
    </submittedName>
</protein>
<evidence type="ECO:0000313" key="1">
    <source>
        <dbReference type="EMBL" id="SCY63589.1"/>
    </source>
</evidence>
<dbReference type="SUPFAM" id="SSF102405">
    <property type="entry name" value="MCP/YpsA-like"/>
    <property type="match status" value="1"/>
</dbReference>
<dbReference type="RefSeq" id="WP_054965476.1">
    <property type="nucleotide sequence ID" value="NZ_FMUN01000009.1"/>
</dbReference>
<accession>A0A1G5HJG0</accession>
<sequence length="160" mass="17250">MSFSDLPVPKVISGGQTGVDRAALDAAMAAGLAVGGWCPTGRRAEDGPLDARYPLVETPSRDYRQRTRWNVRDADATLVLGWGRLTGGTALTVGFIREYGRPHRVVPLDGDPDPGPVRAWLREQEVTTLNVAGPRGDAEGRIYAAARAFLTALFEYAKEA</sequence>
<dbReference type="EMBL" id="FMUN01000009">
    <property type="protein sequence ID" value="SCY63589.1"/>
    <property type="molecule type" value="Genomic_DNA"/>
</dbReference>
<evidence type="ECO:0000313" key="2">
    <source>
        <dbReference type="Proteomes" id="UP000183104"/>
    </source>
</evidence>
<reference evidence="2" key="1">
    <citation type="submission" date="2016-10" db="EMBL/GenBank/DDBJ databases">
        <authorList>
            <person name="Varghese N."/>
        </authorList>
    </citation>
    <scope>NUCLEOTIDE SEQUENCE [LARGE SCALE GENOMIC DNA]</scope>
    <source>
        <strain evidence="2">HL 19</strain>
    </source>
</reference>
<dbReference type="Proteomes" id="UP000183104">
    <property type="component" value="Unassembled WGS sequence"/>
</dbReference>
<dbReference type="Gene3D" id="3.40.50.450">
    <property type="match status" value="1"/>
</dbReference>
<name>A0A1G5HJG0_9GAMM</name>